<gene>
    <name evidence="2" type="ORF">OHA22_49040</name>
</gene>
<dbReference type="PANTHER" id="PTHR43283">
    <property type="entry name" value="BETA-LACTAMASE-RELATED"/>
    <property type="match status" value="1"/>
</dbReference>
<dbReference type="Gene3D" id="3.40.710.10">
    <property type="entry name" value="DD-peptidase/beta-lactamase superfamily"/>
    <property type="match status" value="1"/>
</dbReference>
<sequence>MPDHTGELDPRRLDTLLRRIRREVEHGPLPSAQVAVARGGRLLAFETYGDASPDTRYVLQSVGRSIVAGVVWKLIGEGLLAVDEQVAAIIPEFAPNEKETVTVEQVLTHTAGFPFAPLGYPKMLDREQRLAAFGRWRLDYPPGTRFQYHLTSAAWLIAEIVERRTGLTFADYLHEKVAGPLGLSSIELGVPVDRQPGTVAPMLVTDRTSDDQEADPWGPWYLSDPCVLAAGEPSHALVATAADVALYFQALEHSGLWKPGAVAEGTRIRFTEHPYGEQIYGGGGQRRTSMGLFVTVAGPDAGSNLPSTGSPAIFGSAGAAYQLGFMDPESGLSFACLSNGYPLAGYDHSPRGTALLSDIANLAADLTD</sequence>
<dbReference type="AlphaFoldDB" id="A0AAU2AHF1"/>
<dbReference type="InterPro" id="IPR001466">
    <property type="entry name" value="Beta-lactam-related"/>
</dbReference>
<protein>
    <submittedName>
        <fullName evidence="2">Beta-lactamase family protein</fullName>
    </submittedName>
</protein>
<reference evidence="2" key="1">
    <citation type="submission" date="2022-10" db="EMBL/GenBank/DDBJ databases">
        <title>The complete genomes of actinobacterial strains from the NBC collection.</title>
        <authorList>
            <person name="Joergensen T.S."/>
            <person name="Alvarez Arevalo M."/>
            <person name="Sterndorff E.B."/>
            <person name="Faurdal D."/>
            <person name="Vuksanovic O."/>
            <person name="Mourched A.-S."/>
            <person name="Charusanti P."/>
            <person name="Shaw S."/>
            <person name="Blin K."/>
            <person name="Weber T."/>
        </authorList>
    </citation>
    <scope>NUCLEOTIDE SEQUENCE</scope>
    <source>
        <strain evidence="2">NBC_00093</strain>
    </source>
</reference>
<dbReference type="SUPFAM" id="SSF56601">
    <property type="entry name" value="beta-lactamase/transpeptidase-like"/>
    <property type="match status" value="1"/>
</dbReference>
<proteinExistence type="predicted"/>
<dbReference type="InterPro" id="IPR050789">
    <property type="entry name" value="Diverse_Enzym_Activities"/>
</dbReference>
<dbReference type="EMBL" id="CP108222">
    <property type="protein sequence ID" value="WTT22946.1"/>
    <property type="molecule type" value="Genomic_DNA"/>
</dbReference>
<dbReference type="Pfam" id="PF00144">
    <property type="entry name" value="Beta-lactamase"/>
    <property type="match status" value="1"/>
</dbReference>
<dbReference type="InterPro" id="IPR012338">
    <property type="entry name" value="Beta-lactam/transpept-like"/>
</dbReference>
<accession>A0AAU2AHF1</accession>
<evidence type="ECO:0000259" key="1">
    <source>
        <dbReference type="Pfam" id="PF00144"/>
    </source>
</evidence>
<evidence type="ECO:0000313" key="2">
    <source>
        <dbReference type="EMBL" id="WTT22946.1"/>
    </source>
</evidence>
<organism evidence="2">
    <name type="scientific">Streptomyces sp. NBC_00093</name>
    <dbReference type="NCBI Taxonomy" id="2975649"/>
    <lineage>
        <taxon>Bacteria</taxon>
        <taxon>Bacillati</taxon>
        <taxon>Actinomycetota</taxon>
        <taxon>Actinomycetes</taxon>
        <taxon>Kitasatosporales</taxon>
        <taxon>Streptomycetaceae</taxon>
        <taxon>Streptomyces</taxon>
    </lineage>
</organism>
<name>A0AAU2AHF1_9ACTN</name>
<feature type="domain" description="Beta-lactamase-related" evidence="1">
    <location>
        <begin position="19"/>
        <end position="346"/>
    </location>
</feature>